<proteinExistence type="predicted"/>
<evidence type="ECO:0000313" key="3">
    <source>
        <dbReference type="Proteomes" id="UP000483286"/>
    </source>
</evidence>
<organism evidence="2 3">
    <name type="scientific">Deinococcus arboris</name>
    <dbReference type="NCBI Taxonomy" id="2682977"/>
    <lineage>
        <taxon>Bacteria</taxon>
        <taxon>Thermotogati</taxon>
        <taxon>Deinococcota</taxon>
        <taxon>Deinococci</taxon>
        <taxon>Deinococcales</taxon>
        <taxon>Deinococcaceae</taxon>
        <taxon>Deinococcus</taxon>
    </lineage>
</organism>
<evidence type="ECO:0000313" key="2">
    <source>
        <dbReference type="EMBL" id="MVN87878.1"/>
    </source>
</evidence>
<reference evidence="2 3" key="1">
    <citation type="submission" date="2019-12" db="EMBL/GenBank/DDBJ databases">
        <title>Deinococcus sp. HMF7620 Genome sequencing and assembly.</title>
        <authorList>
            <person name="Kang H."/>
            <person name="Kim H."/>
            <person name="Joh K."/>
        </authorList>
    </citation>
    <scope>NUCLEOTIDE SEQUENCE [LARGE SCALE GENOMIC DNA]</scope>
    <source>
        <strain evidence="2 3">HMF7620</strain>
    </source>
</reference>
<dbReference type="AlphaFoldDB" id="A0A7C9LM12"/>
<dbReference type="EMBL" id="WQLB01000020">
    <property type="protein sequence ID" value="MVN87878.1"/>
    <property type="molecule type" value="Genomic_DNA"/>
</dbReference>
<keyword evidence="3" id="KW-1185">Reference proteome</keyword>
<gene>
    <name evidence="2" type="ORF">GO986_14040</name>
</gene>
<dbReference type="Proteomes" id="UP000483286">
    <property type="component" value="Unassembled WGS sequence"/>
</dbReference>
<accession>A0A7C9LM12</accession>
<dbReference type="RefSeq" id="WP_157459941.1">
    <property type="nucleotide sequence ID" value="NZ_WQLB01000020.1"/>
</dbReference>
<feature type="compositionally biased region" description="Gly residues" evidence="1">
    <location>
        <begin position="49"/>
        <end position="60"/>
    </location>
</feature>
<name>A0A7C9LM12_9DEIO</name>
<evidence type="ECO:0000256" key="1">
    <source>
        <dbReference type="SAM" id="MobiDB-lite"/>
    </source>
</evidence>
<protein>
    <submittedName>
        <fullName evidence="2">Uncharacterized protein</fullName>
    </submittedName>
</protein>
<sequence>MKWPLIHLLLNLLTLRAKLRAVREHWRAQRRWARGGAAADFHFTPGQDAGSGAGGDAGHF</sequence>
<comment type="caution">
    <text evidence="2">The sequence shown here is derived from an EMBL/GenBank/DDBJ whole genome shotgun (WGS) entry which is preliminary data.</text>
</comment>
<feature type="region of interest" description="Disordered" evidence="1">
    <location>
        <begin position="40"/>
        <end position="60"/>
    </location>
</feature>